<sequence>MNLVLMAVLGGLGAVCRFMLDAAVRRRLPGAFPAGTLLVNLLGSFLLGLLTGAVLRSGLDPDVRLVLGTGFCGGFTTFSTASLEVVRLVRAGRAWLALGYLLGGAALCLSCAALGLALAG</sequence>
<keyword evidence="2 10" id="KW-1003">Cell membrane</keyword>
<evidence type="ECO:0000256" key="9">
    <source>
        <dbReference type="ARBA" id="ARBA00049940"/>
    </source>
</evidence>
<dbReference type="PANTHER" id="PTHR28259:SF1">
    <property type="entry name" value="FLUORIDE EXPORT PROTEIN 1-RELATED"/>
    <property type="match status" value="1"/>
</dbReference>
<dbReference type="RefSeq" id="WP_343873053.1">
    <property type="nucleotide sequence ID" value="NZ_BAAAIX010000013.1"/>
</dbReference>
<keyword evidence="10" id="KW-0479">Metal-binding</keyword>
<proteinExistence type="inferred from homology"/>
<comment type="function">
    <text evidence="9 10">Fluoride-specific ion channel. Important for reducing fluoride concentration in the cell, thus reducing its toxicity.</text>
</comment>
<dbReference type="PANTHER" id="PTHR28259">
    <property type="entry name" value="FLUORIDE EXPORT PROTEIN 1-RELATED"/>
    <property type="match status" value="1"/>
</dbReference>
<evidence type="ECO:0000256" key="1">
    <source>
        <dbReference type="ARBA" id="ARBA00004651"/>
    </source>
</evidence>
<dbReference type="Proteomes" id="UP001597326">
    <property type="component" value="Unassembled WGS sequence"/>
</dbReference>
<keyword evidence="6 10" id="KW-0407">Ion channel</keyword>
<dbReference type="InterPro" id="IPR003691">
    <property type="entry name" value="FluC"/>
</dbReference>
<comment type="caution">
    <text evidence="11">The sequence shown here is derived from an EMBL/GenBank/DDBJ whole genome shotgun (WGS) entry which is preliminary data.</text>
</comment>
<keyword evidence="3 10" id="KW-0812">Transmembrane</keyword>
<feature type="binding site" evidence="10">
    <location>
        <position position="73"/>
    </location>
    <ligand>
        <name>Na(+)</name>
        <dbReference type="ChEBI" id="CHEBI:29101"/>
        <note>structural</note>
    </ligand>
</feature>
<gene>
    <name evidence="10 11" type="primary">crcB</name>
    <name evidence="10" type="synonym">fluC</name>
    <name evidence="11" type="ORF">ACFSCS_07860</name>
</gene>
<comment type="similarity">
    <text evidence="7 10">Belongs to the fluoride channel Fluc/FEX (TC 1.A.43) family.</text>
</comment>
<organism evidence="11 12">
    <name type="scientific">Luteococcus peritonei</name>
    <dbReference type="NCBI Taxonomy" id="88874"/>
    <lineage>
        <taxon>Bacteria</taxon>
        <taxon>Bacillati</taxon>
        <taxon>Actinomycetota</taxon>
        <taxon>Actinomycetes</taxon>
        <taxon>Propionibacteriales</taxon>
        <taxon>Propionibacteriaceae</taxon>
        <taxon>Luteococcus</taxon>
    </lineage>
</organism>
<evidence type="ECO:0000256" key="4">
    <source>
        <dbReference type="ARBA" id="ARBA00022989"/>
    </source>
</evidence>
<dbReference type="EMBL" id="JBHUFZ010000016">
    <property type="protein sequence ID" value="MFD1890097.1"/>
    <property type="molecule type" value="Genomic_DNA"/>
</dbReference>
<evidence type="ECO:0000256" key="8">
    <source>
        <dbReference type="ARBA" id="ARBA00035585"/>
    </source>
</evidence>
<accession>A0ABW4RUU5</accession>
<evidence type="ECO:0000256" key="2">
    <source>
        <dbReference type="ARBA" id="ARBA00022475"/>
    </source>
</evidence>
<dbReference type="HAMAP" id="MF_00454">
    <property type="entry name" value="FluC"/>
    <property type="match status" value="1"/>
</dbReference>
<dbReference type="NCBIfam" id="TIGR00494">
    <property type="entry name" value="crcB"/>
    <property type="match status" value="1"/>
</dbReference>
<keyword evidence="10" id="KW-0915">Sodium</keyword>
<evidence type="ECO:0000256" key="7">
    <source>
        <dbReference type="ARBA" id="ARBA00035120"/>
    </source>
</evidence>
<feature type="transmembrane region" description="Helical" evidence="10">
    <location>
        <begin position="65"/>
        <end position="83"/>
    </location>
</feature>
<evidence type="ECO:0000313" key="11">
    <source>
        <dbReference type="EMBL" id="MFD1890097.1"/>
    </source>
</evidence>
<comment type="subcellular location">
    <subcellularLocation>
        <location evidence="1 10">Cell membrane</location>
        <topology evidence="1 10">Multi-pass membrane protein</topology>
    </subcellularLocation>
</comment>
<keyword evidence="5 10" id="KW-0472">Membrane</keyword>
<protein>
    <recommendedName>
        <fullName evidence="10">Fluoride-specific ion channel FluC</fullName>
    </recommendedName>
</protein>
<evidence type="ECO:0000313" key="12">
    <source>
        <dbReference type="Proteomes" id="UP001597326"/>
    </source>
</evidence>
<comment type="catalytic activity">
    <reaction evidence="8">
        <text>fluoride(in) = fluoride(out)</text>
        <dbReference type="Rhea" id="RHEA:76159"/>
        <dbReference type="ChEBI" id="CHEBI:17051"/>
    </reaction>
    <physiologicalReaction direction="left-to-right" evidence="8">
        <dbReference type="Rhea" id="RHEA:76160"/>
    </physiologicalReaction>
</comment>
<comment type="activity regulation">
    <text evidence="10">Na(+) is not transported, but it plays an essential structural role and its presence is essential for fluoride channel function.</text>
</comment>
<reference evidence="12" key="1">
    <citation type="journal article" date="2019" name="Int. J. Syst. Evol. Microbiol.">
        <title>The Global Catalogue of Microorganisms (GCM) 10K type strain sequencing project: providing services to taxonomists for standard genome sequencing and annotation.</title>
        <authorList>
            <consortium name="The Broad Institute Genomics Platform"/>
            <consortium name="The Broad Institute Genome Sequencing Center for Infectious Disease"/>
            <person name="Wu L."/>
            <person name="Ma J."/>
        </authorList>
    </citation>
    <scope>NUCLEOTIDE SEQUENCE [LARGE SCALE GENOMIC DNA]</scope>
    <source>
        <strain evidence="12">CAIM 431</strain>
    </source>
</reference>
<keyword evidence="12" id="KW-1185">Reference proteome</keyword>
<keyword evidence="4 10" id="KW-1133">Transmembrane helix</keyword>
<evidence type="ECO:0000256" key="3">
    <source>
        <dbReference type="ARBA" id="ARBA00022692"/>
    </source>
</evidence>
<keyword evidence="10" id="KW-0406">Ion transport</keyword>
<evidence type="ECO:0000256" key="10">
    <source>
        <dbReference type="HAMAP-Rule" id="MF_00454"/>
    </source>
</evidence>
<feature type="transmembrane region" description="Helical" evidence="10">
    <location>
        <begin position="95"/>
        <end position="119"/>
    </location>
</feature>
<evidence type="ECO:0000256" key="5">
    <source>
        <dbReference type="ARBA" id="ARBA00023136"/>
    </source>
</evidence>
<feature type="binding site" evidence="10">
    <location>
        <position position="76"/>
    </location>
    <ligand>
        <name>Na(+)</name>
        <dbReference type="ChEBI" id="CHEBI:29101"/>
        <note>structural</note>
    </ligand>
</feature>
<feature type="transmembrane region" description="Helical" evidence="10">
    <location>
        <begin position="32"/>
        <end position="53"/>
    </location>
</feature>
<name>A0ABW4RUU5_9ACTN</name>
<evidence type="ECO:0000256" key="6">
    <source>
        <dbReference type="ARBA" id="ARBA00023303"/>
    </source>
</evidence>
<dbReference type="Pfam" id="PF02537">
    <property type="entry name" value="CRCB"/>
    <property type="match status" value="1"/>
</dbReference>
<keyword evidence="10" id="KW-0813">Transport</keyword>